<dbReference type="EMBL" id="AB922559">
    <property type="protein sequence ID" value="BAP69135.1"/>
    <property type="molecule type" value="mRNA"/>
</dbReference>
<organism evidence="2">
    <name type="scientific">Hyaloperonospora arabidopsidis (strain Emoy2)</name>
    <name type="common">Downy mildew agent</name>
    <name type="synonym">Peronospora arabidopsidis</name>
    <dbReference type="NCBI Taxonomy" id="559515"/>
    <lineage>
        <taxon>Eukaryota</taxon>
        <taxon>Sar</taxon>
        <taxon>Stramenopiles</taxon>
        <taxon>Oomycota</taxon>
        <taxon>Peronosporomycetes</taxon>
        <taxon>Peronosporales</taxon>
        <taxon>Peronosporaceae</taxon>
        <taxon>Hyaloperonospora</taxon>
    </lineage>
</organism>
<accession>A0A090BFV2</accession>
<keyword evidence="1" id="KW-0732">Signal</keyword>
<feature type="non-terminal residue" evidence="2">
    <location>
        <position position="164"/>
    </location>
</feature>
<gene>
    <name evidence="2" type="primary">HaRxLL477</name>
</gene>
<dbReference type="AlphaFoldDB" id="A0A090BFV2"/>
<proteinExistence type="evidence at transcript level"/>
<reference evidence="2" key="1">
    <citation type="journal article" date="2014" name="PLoS Pathog.">
        <title>Expression profiling during Arabidopsis/downy mildew interaction reveals a highly-expressed effector that attenuates responses to salicylic acid.</title>
        <authorList>
            <person name="Asai S."/>
            <person name="Rallapalli G."/>
            <person name="Piquerez S.J.M."/>
            <person name="Caillaud M.C."/>
            <person name="Furzer O.J."/>
            <person name="Ishaque N."/>
            <person name="Wirthmueller L."/>
            <person name="Fabro G."/>
            <person name="Shirasu K."/>
            <person name="Jones J.D.G."/>
        </authorList>
    </citation>
    <scope>NUCLEOTIDE SEQUENCE</scope>
    <source>
        <strain evidence="2">Emoy2</strain>
    </source>
</reference>
<sequence>MRLLCWILQVNLITVLTNAGPVTTPTVGSIPNSTAHAHKDSGEYKKSLREANSLDVNVSTETYTDEDRLFSVLSLIQNARTGVASVRERCLNVMFWIHYLAGTTPKMMHDLAYVGVPRAKDNANGYEIFFNAKLKAAGMDALERHAAETNDNECFVSYECRLTL</sequence>
<name>A0A090BFV2_HYAAE</name>
<evidence type="ECO:0000256" key="1">
    <source>
        <dbReference type="SAM" id="SignalP"/>
    </source>
</evidence>
<feature type="signal peptide" evidence="1">
    <location>
        <begin position="1"/>
        <end position="19"/>
    </location>
</feature>
<feature type="chain" id="PRO_5001853269" evidence="1">
    <location>
        <begin position="20"/>
        <end position="164"/>
    </location>
</feature>
<protein>
    <submittedName>
        <fullName evidence="2">RxLR effector candidate protein</fullName>
    </submittedName>
</protein>
<evidence type="ECO:0000313" key="2">
    <source>
        <dbReference type="EMBL" id="BAP69135.1"/>
    </source>
</evidence>